<evidence type="ECO:0000313" key="2">
    <source>
        <dbReference type="EMBL" id="RCI04585.1"/>
    </source>
</evidence>
<evidence type="ECO:0000256" key="1">
    <source>
        <dbReference type="SAM" id="Coils"/>
    </source>
</evidence>
<reference evidence="2 3" key="1">
    <citation type="journal article" date="2018" name="G3 (Bethesda)">
        <title>Phylogenetic and Phylogenomic Definition of Rhizopus Species.</title>
        <authorList>
            <person name="Gryganskyi A.P."/>
            <person name="Golan J."/>
            <person name="Dolatabadi S."/>
            <person name="Mondo S."/>
            <person name="Robb S."/>
            <person name="Idnurm A."/>
            <person name="Muszewska A."/>
            <person name="Steczkiewicz K."/>
            <person name="Masonjones S."/>
            <person name="Liao H.L."/>
            <person name="Gajdeczka M.T."/>
            <person name="Anike F."/>
            <person name="Vuek A."/>
            <person name="Anishchenko I.M."/>
            <person name="Voigt K."/>
            <person name="de Hoog G.S."/>
            <person name="Smith M.E."/>
            <person name="Heitman J."/>
            <person name="Vilgalys R."/>
            <person name="Stajich J.E."/>
        </authorList>
    </citation>
    <scope>NUCLEOTIDE SEQUENCE [LARGE SCALE GENOMIC DNA]</scope>
    <source>
        <strain evidence="2 3">LSU 92-RS-03</strain>
    </source>
</reference>
<sequence length="298" mass="33905">MNSQDEKSTQELQELHAHISQRMIAVTSEKQRHQQLTEALAEAQRIYKSREAEYSAIEHTFFEHTRTVRATDDDLSTIREAFKILKYAITRLIMSLNKKADLDRARAKFSARWPHITFEPALVNLLAEKMVHEHLIHSVFAHIYPGLKINAACRTLSHWLQENQSTLCLRQQVAAIIAKSPKDGEIQKEAEIEKEKIKTAIYQDLADVYHPYLNEDKGCHQKLSDIVDRAVKLVVAIRGQDVDISTVSIEEGKQVLDEETMVEAKGRTSGVVQFCICPTFMGGDKEHGFLEKAKVVVS</sequence>
<feature type="coiled-coil region" evidence="1">
    <location>
        <begin position="26"/>
        <end position="53"/>
    </location>
</feature>
<dbReference type="STRING" id="4846.A0A367KQU6"/>
<keyword evidence="1" id="KW-0175">Coiled coil</keyword>
<keyword evidence="3" id="KW-1185">Reference proteome</keyword>
<gene>
    <name evidence="2" type="ORF">CU098_012388</name>
</gene>
<dbReference type="Proteomes" id="UP000253551">
    <property type="component" value="Unassembled WGS sequence"/>
</dbReference>
<evidence type="ECO:0000313" key="3">
    <source>
        <dbReference type="Proteomes" id="UP000253551"/>
    </source>
</evidence>
<name>A0A367KQU6_RHIST</name>
<accession>A0A367KQU6</accession>
<dbReference type="AlphaFoldDB" id="A0A367KQU6"/>
<dbReference type="EMBL" id="PJQM01000638">
    <property type="protein sequence ID" value="RCI04585.1"/>
    <property type="molecule type" value="Genomic_DNA"/>
</dbReference>
<organism evidence="2 3">
    <name type="scientific">Rhizopus stolonifer</name>
    <name type="common">Rhizopus nigricans</name>
    <dbReference type="NCBI Taxonomy" id="4846"/>
    <lineage>
        <taxon>Eukaryota</taxon>
        <taxon>Fungi</taxon>
        <taxon>Fungi incertae sedis</taxon>
        <taxon>Mucoromycota</taxon>
        <taxon>Mucoromycotina</taxon>
        <taxon>Mucoromycetes</taxon>
        <taxon>Mucorales</taxon>
        <taxon>Mucorineae</taxon>
        <taxon>Rhizopodaceae</taxon>
        <taxon>Rhizopus</taxon>
    </lineage>
</organism>
<dbReference type="OrthoDB" id="2439595at2759"/>
<proteinExistence type="predicted"/>
<protein>
    <submittedName>
        <fullName evidence="2">Uncharacterized protein</fullName>
    </submittedName>
</protein>
<comment type="caution">
    <text evidence="2">The sequence shown here is derived from an EMBL/GenBank/DDBJ whole genome shotgun (WGS) entry which is preliminary data.</text>
</comment>